<comment type="cofactor">
    <cofactor evidence="7 10">
        <name>Mg(2+)</name>
        <dbReference type="ChEBI" id="CHEBI:18420"/>
    </cofactor>
    <text evidence="7 10">Binds 1 Mg(2+) ion per subunit.</text>
</comment>
<dbReference type="GO" id="GO:0003864">
    <property type="term" value="F:3-methyl-2-oxobutanoate hydroxymethyltransferase activity"/>
    <property type="evidence" value="ECO:0007669"/>
    <property type="project" value="UniProtKB-UniRule"/>
</dbReference>
<dbReference type="InterPro" id="IPR015813">
    <property type="entry name" value="Pyrv/PenolPyrv_kinase-like_dom"/>
</dbReference>
<organism evidence="11 12">
    <name type="scientific">Emcibacter nanhaiensis</name>
    <dbReference type="NCBI Taxonomy" id="1505037"/>
    <lineage>
        <taxon>Bacteria</taxon>
        <taxon>Pseudomonadati</taxon>
        <taxon>Pseudomonadota</taxon>
        <taxon>Alphaproteobacteria</taxon>
        <taxon>Emcibacterales</taxon>
        <taxon>Emcibacteraceae</taxon>
        <taxon>Emcibacter</taxon>
    </lineage>
</organism>
<comment type="catalytic activity">
    <reaction evidence="7">
        <text>(6R)-5,10-methylene-5,6,7,8-tetrahydrofolate + 3-methyl-2-oxobutanoate + H2O = 2-dehydropantoate + (6S)-5,6,7,8-tetrahydrofolate</text>
        <dbReference type="Rhea" id="RHEA:11824"/>
        <dbReference type="ChEBI" id="CHEBI:11561"/>
        <dbReference type="ChEBI" id="CHEBI:11851"/>
        <dbReference type="ChEBI" id="CHEBI:15377"/>
        <dbReference type="ChEBI" id="CHEBI:15636"/>
        <dbReference type="ChEBI" id="CHEBI:57453"/>
        <dbReference type="EC" id="2.1.2.11"/>
    </reaction>
</comment>
<feature type="binding site" evidence="7 9">
    <location>
        <begin position="49"/>
        <end position="50"/>
    </location>
    <ligand>
        <name>3-methyl-2-oxobutanoate</name>
        <dbReference type="ChEBI" id="CHEBI:11851"/>
    </ligand>
</feature>
<dbReference type="GO" id="GO:0008168">
    <property type="term" value="F:methyltransferase activity"/>
    <property type="evidence" value="ECO:0007669"/>
    <property type="project" value="UniProtKB-KW"/>
</dbReference>
<keyword evidence="5 7" id="KW-0808">Transferase</keyword>
<dbReference type="OrthoDB" id="9781789at2"/>
<evidence type="ECO:0000256" key="3">
    <source>
        <dbReference type="ARBA" id="ARBA00011424"/>
    </source>
</evidence>
<reference evidence="12" key="1">
    <citation type="submission" date="2019-06" db="EMBL/GenBank/DDBJ databases">
        <title>The complete genome of Emcibacter congregatus ZYLT.</title>
        <authorList>
            <person name="Zhao Z."/>
        </authorList>
    </citation>
    <scope>NUCLEOTIDE SEQUENCE [LARGE SCALE GENOMIC DNA]</scope>
    <source>
        <strain evidence="12">MCCC 1A06723</strain>
    </source>
</reference>
<comment type="pathway">
    <text evidence="1 7">Cofactor biosynthesis; (R)-pantothenate biosynthesis; (R)-pantoate from 3-methyl-2-oxobutanoate: step 1/2.</text>
</comment>
<evidence type="ECO:0000256" key="6">
    <source>
        <dbReference type="ARBA" id="ARBA00056497"/>
    </source>
</evidence>
<dbReference type="EC" id="2.1.2.11" evidence="7"/>
<dbReference type="InterPro" id="IPR040442">
    <property type="entry name" value="Pyrv_kinase-like_dom_sf"/>
</dbReference>
<comment type="caution">
    <text evidence="11">The sequence shown here is derived from an EMBL/GenBank/DDBJ whole genome shotgun (WGS) entry which is preliminary data.</text>
</comment>
<keyword evidence="7 10" id="KW-0460">Magnesium</keyword>
<dbReference type="PANTHER" id="PTHR20881">
    <property type="entry name" value="3-METHYL-2-OXOBUTANOATE HYDROXYMETHYLTRANSFERASE"/>
    <property type="match status" value="1"/>
</dbReference>
<dbReference type="SUPFAM" id="SSF51621">
    <property type="entry name" value="Phosphoenolpyruvate/pyruvate domain"/>
    <property type="match status" value="1"/>
</dbReference>
<comment type="function">
    <text evidence="6 7">Catalyzes the reversible reaction in which hydroxymethyl group from 5,10-methylenetetrahydrofolate is transferred onto alpha-ketoisovalerate to form ketopantoate.</text>
</comment>
<keyword evidence="12" id="KW-1185">Reference proteome</keyword>
<dbReference type="PANTHER" id="PTHR20881:SF0">
    <property type="entry name" value="3-METHYL-2-OXOBUTANOATE HYDROXYMETHYLTRANSFERASE"/>
    <property type="match status" value="1"/>
</dbReference>
<dbReference type="GO" id="GO:0000287">
    <property type="term" value="F:magnesium ion binding"/>
    <property type="evidence" value="ECO:0007669"/>
    <property type="project" value="TreeGrafter"/>
</dbReference>
<dbReference type="RefSeq" id="WP_139938184.1">
    <property type="nucleotide sequence ID" value="NZ_JBHSYP010000022.1"/>
</dbReference>
<dbReference type="EMBL" id="VFIY01000004">
    <property type="protein sequence ID" value="TPD62934.1"/>
    <property type="molecule type" value="Genomic_DNA"/>
</dbReference>
<feature type="binding site" evidence="7 9">
    <location>
        <position position="88"/>
    </location>
    <ligand>
        <name>3-methyl-2-oxobutanoate</name>
        <dbReference type="ChEBI" id="CHEBI:11851"/>
    </ligand>
</feature>
<comment type="subunit">
    <text evidence="3 7">Homodecamer; pentamer of dimers.</text>
</comment>
<dbReference type="AlphaFoldDB" id="A0A501PSJ6"/>
<dbReference type="GO" id="GO:0005737">
    <property type="term" value="C:cytoplasm"/>
    <property type="evidence" value="ECO:0007669"/>
    <property type="project" value="UniProtKB-SubCell"/>
</dbReference>
<protein>
    <recommendedName>
        <fullName evidence="7">3-methyl-2-oxobutanoate hydroxymethyltransferase</fullName>
        <ecNumber evidence="7">2.1.2.11</ecNumber>
    </recommendedName>
    <alternativeName>
        <fullName evidence="7">Ketopantoate hydroxymethyltransferase</fullName>
        <shortName evidence="7">KPHMT</shortName>
    </alternativeName>
</protein>
<dbReference type="FunFam" id="3.20.20.60:FF:000003">
    <property type="entry name" value="3-methyl-2-oxobutanoate hydroxymethyltransferase"/>
    <property type="match status" value="1"/>
</dbReference>
<evidence type="ECO:0000256" key="5">
    <source>
        <dbReference type="ARBA" id="ARBA00022679"/>
    </source>
</evidence>
<keyword evidence="11" id="KW-0489">Methyltransferase</keyword>
<dbReference type="GO" id="GO:0015940">
    <property type="term" value="P:pantothenate biosynthetic process"/>
    <property type="evidence" value="ECO:0007669"/>
    <property type="project" value="UniProtKB-UniRule"/>
</dbReference>
<dbReference type="Gene3D" id="3.20.20.60">
    <property type="entry name" value="Phosphoenolpyruvate-binding domains"/>
    <property type="match status" value="1"/>
</dbReference>
<gene>
    <name evidence="7 11" type="primary">panB</name>
    <name evidence="11" type="ORF">FIV46_02315</name>
</gene>
<dbReference type="GO" id="GO:0032259">
    <property type="term" value="P:methylation"/>
    <property type="evidence" value="ECO:0007669"/>
    <property type="project" value="UniProtKB-KW"/>
</dbReference>
<evidence type="ECO:0000256" key="4">
    <source>
        <dbReference type="ARBA" id="ARBA00022655"/>
    </source>
</evidence>
<dbReference type="Proteomes" id="UP000319148">
    <property type="component" value="Unassembled WGS sequence"/>
</dbReference>
<evidence type="ECO:0000256" key="7">
    <source>
        <dbReference type="HAMAP-Rule" id="MF_00156"/>
    </source>
</evidence>
<evidence type="ECO:0000256" key="10">
    <source>
        <dbReference type="PIRSR" id="PIRSR000388-3"/>
    </source>
</evidence>
<sequence>MYADHKARRNTVRDIARLKGQRPIVSLTAYTAPMANWLDDHVDFLLVGDSLDMVLYGFESTTGMTLDIMIEHTKAVMRGAKQAMVVIDLPFGTYEESPEVAFHNAARAIKETGCTAVKLEGGVEMADTIRYLTERKVAVLAHIGLKPQAVNVMGGYVAQGRTEDSWAPILEDARAIQEAGAFAVVIEGVTEPLAQKITEELDIPTIGIGAGKYCDGQILVTEDMLGMFPGNPKFVKRYAEMGKMIDQAVGQYAEEVKSRDFPGTEHTYAMKEKK</sequence>
<feature type="binding site" evidence="7 10">
    <location>
        <position position="120"/>
    </location>
    <ligand>
        <name>Mg(2+)</name>
        <dbReference type="ChEBI" id="CHEBI:18420"/>
    </ligand>
</feature>
<evidence type="ECO:0000256" key="8">
    <source>
        <dbReference type="PIRSR" id="PIRSR000388-1"/>
    </source>
</evidence>
<dbReference type="NCBIfam" id="NF001452">
    <property type="entry name" value="PRK00311.1"/>
    <property type="match status" value="1"/>
</dbReference>
<comment type="subcellular location">
    <subcellularLocation>
        <location evidence="7">Cytoplasm</location>
    </subcellularLocation>
</comment>
<accession>A0A501PSJ6</accession>
<evidence type="ECO:0000313" key="11">
    <source>
        <dbReference type="EMBL" id="TPD62934.1"/>
    </source>
</evidence>
<keyword evidence="7" id="KW-0963">Cytoplasm</keyword>
<dbReference type="InterPro" id="IPR003700">
    <property type="entry name" value="Pantoate_hydroxy_MeTrfase"/>
</dbReference>
<evidence type="ECO:0000256" key="2">
    <source>
        <dbReference type="ARBA" id="ARBA00008676"/>
    </source>
</evidence>
<feature type="active site" description="Proton acceptor" evidence="7 8">
    <location>
        <position position="187"/>
    </location>
</feature>
<feature type="binding site" evidence="7 9">
    <location>
        <position position="118"/>
    </location>
    <ligand>
        <name>3-methyl-2-oxobutanoate</name>
        <dbReference type="ChEBI" id="CHEBI:11851"/>
    </ligand>
</feature>
<dbReference type="Pfam" id="PF02548">
    <property type="entry name" value="Pantoate_transf"/>
    <property type="match status" value="1"/>
</dbReference>
<evidence type="ECO:0000256" key="1">
    <source>
        <dbReference type="ARBA" id="ARBA00005033"/>
    </source>
</evidence>
<dbReference type="CDD" id="cd06557">
    <property type="entry name" value="KPHMT-like"/>
    <property type="match status" value="1"/>
</dbReference>
<evidence type="ECO:0000256" key="9">
    <source>
        <dbReference type="PIRSR" id="PIRSR000388-2"/>
    </source>
</evidence>
<dbReference type="UniPathway" id="UPA00028">
    <property type="reaction ID" value="UER00003"/>
</dbReference>
<keyword evidence="7 10" id="KW-0479">Metal-binding</keyword>
<feature type="binding site" evidence="7 10">
    <location>
        <position position="88"/>
    </location>
    <ligand>
        <name>Mg(2+)</name>
        <dbReference type="ChEBI" id="CHEBI:18420"/>
    </ligand>
</feature>
<keyword evidence="4 7" id="KW-0566">Pantothenate biosynthesis</keyword>
<name>A0A501PSJ6_9PROT</name>
<evidence type="ECO:0000313" key="12">
    <source>
        <dbReference type="Proteomes" id="UP000319148"/>
    </source>
</evidence>
<dbReference type="PIRSF" id="PIRSF000388">
    <property type="entry name" value="Pantoate_hydroxy_MeTrfase"/>
    <property type="match status" value="1"/>
</dbReference>
<dbReference type="NCBIfam" id="TIGR00222">
    <property type="entry name" value="panB"/>
    <property type="match status" value="1"/>
</dbReference>
<comment type="similarity">
    <text evidence="2 7">Belongs to the PanB family.</text>
</comment>
<dbReference type="HAMAP" id="MF_00156">
    <property type="entry name" value="PanB"/>
    <property type="match status" value="1"/>
</dbReference>
<proteinExistence type="inferred from homology"/>
<feature type="binding site" evidence="7 10">
    <location>
        <position position="49"/>
    </location>
    <ligand>
        <name>Mg(2+)</name>
        <dbReference type="ChEBI" id="CHEBI:18420"/>
    </ligand>
</feature>